<comment type="caution">
    <text evidence="2">The sequence shown here is derived from an EMBL/GenBank/DDBJ whole genome shotgun (WGS) entry which is preliminary data.</text>
</comment>
<protein>
    <submittedName>
        <fullName evidence="2">Uncharacterized protein</fullName>
    </submittedName>
</protein>
<dbReference type="Proteomes" id="UP000663829">
    <property type="component" value="Unassembled WGS sequence"/>
</dbReference>
<feature type="non-terminal residue" evidence="2">
    <location>
        <position position="1"/>
    </location>
</feature>
<dbReference type="Proteomes" id="UP000681722">
    <property type="component" value="Unassembled WGS sequence"/>
</dbReference>
<keyword evidence="5" id="KW-1185">Reference proteome</keyword>
<evidence type="ECO:0000313" key="5">
    <source>
        <dbReference type="Proteomes" id="UP000663829"/>
    </source>
</evidence>
<organism evidence="2 5">
    <name type="scientific">Didymodactylos carnosus</name>
    <dbReference type="NCBI Taxonomy" id="1234261"/>
    <lineage>
        <taxon>Eukaryota</taxon>
        <taxon>Metazoa</taxon>
        <taxon>Spiralia</taxon>
        <taxon>Gnathifera</taxon>
        <taxon>Rotifera</taxon>
        <taxon>Eurotatoria</taxon>
        <taxon>Bdelloidea</taxon>
        <taxon>Philodinida</taxon>
        <taxon>Philodinidae</taxon>
        <taxon>Didymodactylos</taxon>
    </lineage>
</organism>
<dbReference type="Proteomes" id="UP000682733">
    <property type="component" value="Unassembled WGS sequence"/>
</dbReference>
<evidence type="ECO:0000313" key="2">
    <source>
        <dbReference type="EMBL" id="CAF1324831.1"/>
    </source>
</evidence>
<dbReference type="EMBL" id="CAJNOQ010013593">
    <property type="protein sequence ID" value="CAF1324831.1"/>
    <property type="molecule type" value="Genomic_DNA"/>
</dbReference>
<name>A0A815FG82_9BILA</name>
<dbReference type="Proteomes" id="UP000677228">
    <property type="component" value="Unassembled WGS sequence"/>
</dbReference>
<sequence length="119" mass="13755">PQITASNNSRYSDKKLNCEGRACARCGLCRDWYWYPDSGRKHYIKRSDARCIGDDYVDASVDTYEGMPGDFYCHLSYVEDDQYDDLYLDLDGMDIDGVFHTGLAVDEYGHLCECRTNQY</sequence>
<evidence type="ECO:0000313" key="4">
    <source>
        <dbReference type="EMBL" id="CAF4173814.1"/>
    </source>
</evidence>
<dbReference type="OrthoDB" id="10014968at2759"/>
<dbReference type="EMBL" id="CAJNOK010017061">
    <property type="protein sequence ID" value="CAF1256893.1"/>
    <property type="molecule type" value="Genomic_DNA"/>
</dbReference>
<reference evidence="2" key="1">
    <citation type="submission" date="2021-02" db="EMBL/GenBank/DDBJ databases">
        <authorList>
            <person name="Nowell W R."/>
        </authorList>
    </citation>
    <scope>NUCLEOTIDE SEQUENCE</scope>
</reference>
<gene>
    <name evidence="2" type="ORF">GPM918_LOCUS29649</name>
    <name evidence="1" type="ORF">OVA965_LOCUS26538</name>
    <name evidence="4" type="ORF">SRO942_LOCUS30238</name>
    <name evidence="3" type="ORF">TMI583_LOCUS27276</name>
</gene>
<evidence type="ECO:0000313" key="3">
    <source>
        <dbReference type="EMBL" id="CAF4063750.1"/>
    </source>
</evidence>
<dbReference type="AlphaFoldDB" id="A0A815FG82"/>
<proteinExistence type="predicted"/>
<dbReference type="EMBL" id="CAJOBA010038612">
    <property type="protein sequence ID" value="CAF4063750.1"/>
    <property type="molecule type" value="Genomic_DNA"/>
</dbReference>
<accession>A0A815FG82</accession>
<dbReference type="EMBL" id="CAJOBC010049754">
    <property type="protein sequence ID" value="CAF4173814.1"/>
    <property type="molecule type" value="Genomic_DNA"/>
</dbReference>
<evidence type="ECO:0000313" key="1">
    <source>
        <dbReference type="EMBL" id="CAF1256893.1"/>
    </source>
</evidence>